<dbReference type="AlphaFoldDB" id="A0A846MYS4"/>
<dbReference type="GO" id="GO:0003677">
    <property type="term" value="F:DNA binding"/>
    <property type="evidence" value="ECO:0007669"/>
    <property type="project" value="UniProtKB-UniRule"/>
</dbReference>
<evidence type="ECO:0000256" key="2">
    <source>
        <dbReference type="ARBA" id="ARBA00023125"/>
    </source>
</evidence>
<keyword evidence="7" id="KW-1185">Reference proteome</keyword>
<proteinExistence type="predicted"/>
<accession>A0A846MYS4</accession>
<gene>
    <name evidence="6" type="ORF">FHS83_001683</name>
</gene>
<dbReference type="InterPro" id="IPR001647">
    <property type="entry name" value="HTH_TetR"/>
</dbReference>
<dbReference type="Pfam" id="PF00440">
    <property type="entry name" value="TetR_N"/>
    <property type="match status" value="1"/>
</dbReference>
<keyword evidence="2 4" id="KW-0238">DNA-binding</keyword>
<dbReference type="PANTHER" id="PTHR47506">
    <property type="entry name" value="TRANSCRIPTIONAL REGULATORY PROTEIN"/>
    <property type="match status" value="1"/>
</dbReference>
<dbReference type="Gene3D" id="1.10.357.10">
    <property type="entry name" value="Tetracycline Repressor, domain 2"/>
    <property type="match status" value="1"/>
</dbReference>
<dbReference type="InterPro" id="IPR023772">
    <property type="entry name" value="DNA-bd_HTH_TetR-type_CS"/>
</dbReference>
<sequence length="205" mass="22255">MGRHRAFDLEEALNAARNVFWLKGYEAASISDLTEAMGINSPSLYAAFGSKQGLFRAVLEHYDAAREKVLLKIIDEPTARDVALRYLSAIADYATDKKHPPGCLLVKAGLSTVEGEVAEQISRHKMANELALRERFECAKRSGDLPEEAKPAELARYIMAIGSGLCVQAVNGASREDLRNIAAMAVNGLPQPGKAAKRSTARENA</sequence>
<dbReference type="Gene3D" id="1.10.10.60">
    <property type="entry name" value="Homeodomain-like"/>
    <property type="match status" value="1"/>
</dbReference>
<dbReference type="Proteomes" id="UP000570514">
    <property type="component" value="Unassembled WGS sequence"/>
</dbReference>
<dbReference type="PRINTS" id="PR00455">
    <property type="entry name" value="HTHTETR"/>
</dbReference>
<evidence type="ECO:0000313" key="6">
    <source>
        <dbReference type="EMBL" id="NIK88365.1"/>
    </source>
</evidence>
<dbReference type="SUPFAM" id="SSF46689">
    <property type="entry name" value="Homeodomain-like"/>
    <property type="match status" value="1"/>
</dbReference>
<dbReference type="PROSITE" id="PS50977">
    <property type="entry name" value="HTH_TETR_2"/>
    <property type="match status" value="1"/>
</dbReference>
<feature type="DNA-binding region" description="H-T-H motif" evidence="4">
    <location>
        <begin position="29"/>
        <end position="48"/>
    </location>
</feature>
<protein>
    <submittedName>
        <fullName evidence="6">AcrR family transcriptional regulator</fullName>
    </submittedName>
</protein>
<evidence type="ECO:0000259" key="5">
    <source>
        <dbReference type="PROSITE" id="PS50977"/>
    </source>
</evidence>
<feature type="domain" description="HTH tetR-type" evidence="5">
    <location>
        <begin position="6"/>
        <end position="66"/>
    </location>
</feature>
<evidence type="ECO:0000256" key="1">
    <source>
        <dbReference type="ARBA" id="ARBA00023015"/>
    </source>
</evidence>
<reference evidence="6 7" key="1">
    <citation type="submission" date="2020-03" db="EMBL/GenBank/DDBJ databases">
        <title>Genomic Encyclopedia of Type Strains, Phase IV (KMG-IV): sequencing the most valuable type-strain genomes for metagenomic binning, comparative biology and taxonomic classification.</title>
        <authorList>
            <person name="Goeker M."/>
        </authorList>
    </citation>
    <scope>NUCLEOTIDE SEQUENCE [LARGE SCALE GENOMIC DNA]</scope>
    <source>
        <strain evidence="6 7">DSM 19867</strain>
    </source>
</reference>
<keyword evidence="3" id="KW-0804">Transcription</keyword>
<comment type="caution">
    <text evidence="6">The sequence shown here is derived from an EMBL/GenBank/DDBJ whole genome shotgun (WGS) entry which is preliminary data.</text>
</comment>
<dbReference type="SUPFAM" id="SSF48498">
    <property type="entry name" value="Tetracyclin repressor-like, C-terminal domain"/>
    <property type="match status" value="1"/>
</dbReference>
<evidence type="ECO:0000256" key="4">
    <source>
        <dbReference type="PROSITE-ProRule" id="PRU00335"/>
    </source>
</evidence>
<dbReference type="RefSeq" id="WP_167082548.1">
    <property type="nucleotide sequence ID" value="NZ_BAAADC010000001.1"/>
</dbReference>
<keyword evidence="1" id="KW-0805">Transcription regulation</keyword>
<evidence type="ECO:0000313" key="7">
    <source>
        <dbReference type="Proteomes" id="UP000570514"/>
    </source>
</evidence>
<organism evidence="6 7">
    <name type="scientific">Rhizomicrobium palustre</name>
    <dbReference type="NCBI Taxonomy" id="189966"/>
    <lineage>
        <taxon>Bacteria</taxon>
        <taxon>Pseudomonadati</taxon>
        <taxon>Pseudomonadota</taxon>
        <taxon>Alphaproteobacteria</taxon>
        <taxon>Micropepsales</taxon>
        <taxon>Micropepsaceae</taxon>
        <taxon>Rhizomicrobium</taxon>
    </lineage>
</organism>
<evidence type="ECO:0000256" key="3">
    <source>
        <dbReference type="ARBA" id="ARBA00023163"/>
    </source>
</evidence>
<dbReference type="InterPro" id="IPR009057">
    <property type="entry name" value="Homeodomain-like_sf"/>
</dbReference>
<name>A0A846MYS4_9PROT</name>
<dbReference type="InterPro" id="IPR036271">
    <property type="entry name" value="Tet_transcr_reg_TetR-rel_C_sf"/>
</dbReference>
<dbReference type="PROSITE" id="PS01081">
    <property type="entry name" value="HTH_TETR_1"/>
    <property type="match status" value="1"/>
</dbReference>
<dbReference type="EMBL" id="JAASRM010000001">
    <property type="protein sequence ID" value="NIK88365.1"/>
    <property type="molecule type" value="Genomic_DNA"/>
</dbReference>
<dbReference type="PANTHER" id="PTHR47506:SF1">
    <property type="entry name" value="HTH-TYPE TRANSCRIPTIONAL REGULATOR YJDC"/>
    <property type="match status" value="1"/>
</dbReference>